<dbReference type="PROSITE" id="PS50893">
    <property type="entry name" value="ABC_TRANSPORTER_2"/>
    <property type="match status" value="1"/>
</dbReference>
<dbReference type="Pfam" id="PF17760">
    <property type="entry name" value="UvrA_inter"/>
    <property type="match status" value="1"/>
</dbReference>
<keyword evidence="8 18" id="KW-0863">Zinc-finger</keyword>
<keyword evidence="10 18" id="KW-0067">ATP-binding</keyword>
<keyword evidence="6 18" id="KW-0227">DNA damage</keyword>
<dbReference type="InterPro" id="IPR013815">
    <property type="entry name" value="ATP_grasp_subdomain_1"/>
</dbReference>
<evidence type="ECO:0000256" key="5">
    <source>
        <dbReference type="ARBA" id="ARBA00022741"/>
    </source>
</evidence>
<evidence type="ECO:0000256" key="15">
    <source>
        <dbReference type="ARBA" id="ARBA00038000"/>
    </source>
</evidence>
<evidence type="ECO:0000256" key="18">
    <source>
        <dbReference type="HAMAP-Rule" id="MF_00205"/>
    </source>
</evidence>
<dbReference type="InterPro" id="IPR003439">
    <property type="entry name" value="ABC_transporter-like_ATP-bd"/>
</dbReference>
<dbReference type="GO" id="GO:0005524">
    <property type="term" value="F:ATP binding"/>
    <property type="evidence" value="ECO:0007669"/>
    <property type="project" value="UniProtKB-UniRule"/>
</dbReference>
<feature type="binding site" evidence="18">
    <location>
        <begin position="60"/>
        <end position="67"/>
    </location>
    <ligand>
        <name>ATP</name>
        <dbReference type="ChEBI" id="CHEBI:30616"/>
    </ligand>
</feature>
<dbReference type="EMBL" id="CP013747">
    <property type="protein sequence ID" value="ALV43524.1"/>
    <property type="molecule type" value="Genomic_DNA"/>
</dbReference>
<dbReference type="InterPro" id="IPR041102">
    <property type="entry name" value="UvrA_inter"/>
</dbReference>
<dbReference type="Gene3D" id="1.10.8.280">
    <property type="entry name" value="ABC transporter ATPase domain-like"/>
    <property type="match status" value="1"/>
</dbReference>
<reference evidence="20 21" key="1">
    <citation type="submission" date="2015-12" db="EMBL/GenBank/DDBJ databases">
        <authorList>
            <person name="Shamseldin A."/>
            <person name="Moawad H."/>
            <person name="Abd El-Rahim W.M."/>
            <person name="Sadowsky M.J."/>
        </authorList>
    </citation>
    <scope>NUCLEOTIDE SEQUENCE [LARGE SCALE GENOMIC DNA]</scope>
    <source>
        <strain evidence="20 21">Ar51</strain>
    </source>
</reference>
<keyword evidence="12 18" id="KW-0238">DNA-binding</keyword>
<feature type="binding site" evidence="18">
    <location>
        <begin position="675"/>
        <end position="682"/>
    </location>
    <ligand>
        <name>ATP</name>
        <dbReference type="ChEBI" id="CHEBI:30616"/>
    </ligand>
</feature>
<keyword evidence="2 18" id="KW-0963">Cytoplasm</keyword>
<dbReference type="InterPro" id="IPR027417">
    <property type="entry name" value="P-loop_NTPase"/>
</dbReference>
<keyword evidence="7 18" id="KW-0228">DNA excision</keyword>
<keyword evidence="13 18" id="KW-0234">DNA repair</keyword>
<dbReference type="Pfam" id="PF17755">
    <property type="entry name" value="UvrA_DNA-bind"/>
    <property type="match status" value="1"/>
</dbReference>
<evidence type="ECO:0000256" key="9">
    <source>
        <dbReference type="ARBA" id="ARBA00022833"/>
    </source>
</evidence>
<dbReference type="Gene3D" id="1.20.1580.10">
    <property type="entry name" value="ABC transporter ATPase like domain"/>
    <property type="match status" value="2"/>
</dbReference>
<evidence type="ECO:0000259" key="19">
    <source>
        <dbReference type="PROSITE" id="PS50893"/>
    </source>
</evidence>
<dbReference type="HAMAP" id="MF_00205">
    <property type="entry name" value="UvrA"/>
    <property type="match status" value="1"/>
</dbReference>
<dbReference type="Proteomes" id="UP000065151">
    <property type="component" value="Chromosome"/>
</dbReference>
<dbReference type="InterPro" id="IPR041552">
    <property type="entry name" value="UvrA_DNA-bd"/>
</dbReference>
<evidence type="ECO:0000256" key="14">
    <source>
        <dbReference type="ARBA" id="ARBA00023236"/>
    </source>
</evidence>
<dbReference type="InterPro" id="IPR004602">
    <property type="entry name" value="UvrA"/>
</dbReference>
<evidence type="ECO:0000256" key="17">
    <source>
        <dbReference type="ARBA" id="ARBA00042156"/>
    </source>
</evidence>
<comment type="subunit">
    <text evidence="18">Forms a heterotetramer with UvrB during the search for lesions.</text>
</comment>
<protein>
    <recommendedName>
        <fullName evidence="16 18">UvrABC system protein A</fullName>
        <shortName evidence="18">UvrA protein</shortName>
    </recommendedName>
    <alternativeName>
        <fullName evidence="17 18">Excinuclease ABC subunit A</fullName>
    </alternativeName>
</protein>
<keyword evidence="14 18" id="KW-0742">SOS response</keyword>
<dbReference type="PROSITE" id="PS00211">
    <property type="entry name" value="ABC_TRANSPORTER_1"/>
    <property type="match status" value="2"/>
</dbReference>
<name>A0A0U3QSX0_9MICC</name>
<dbReference type="GO" id="GO:0009432">
    <property type="term" value="P:SOS response"/>
    <property type="evidence" value="ECO:0007669"/>
    <property type="project" value="UniProtKB-UniRule"/>
</dbReference>
<evidence type="ECO:0000313" key="21">
    <source>
        <dbReference type="Proteomes" id="UP000065151"/>
    </source>
</evidence>
<dbReference type="CDD" id="cd03271">
    <property type="entry name" value="ABC_UvrA_II"/>
    <property type="match status" value="1"/>
</dbReference>
<evidence type="ECO:0000256" key="2">
    <source>
        <dbReference type="ARBA" id="ARBA00022490"/>
    </source>
</evidence>
<dbReference type="GO" id="GO:0003677">
    <property type="term" value="F:DNA binding"/>
    <property type="evidence" value="ECO:0007669"/>
    <property type="project" value="UniProtKB-UniRule"/>
</dbReference>
<accession>A0A0U3QSX0</accession>
<evidence type="ECO:0000256" key="12">
    <source>
        <dbReference type="ARBA" id="ARBA00023125"/>
    </source>
</evidence>
<evidence type="ECO:0000256" key="4">
    <source>
        <dbReference type="ARBA" id="ARBA00022737"/>
    </source>
</evidence>
<dbReference type="GO" id="GO:0016887">
    <property type="term" value="F:ATP hydrolysis activity"/>
    <property type="evidence" value="ECO:0007669"/>
    <property type="project" value="InterPro"/>
</dbReference>
<dbReference type="AlphaFoldDB" id="A0A0U3QSX0"/>
<feature type="zinc finger region" description="C4-type" evidence="18">
    <location>
        <begin position="774"/>
        <end position="800"/>
    </location>
</feature>
<keyword evidence="11 18" id="KW-0267">Excision nuclease</keyword>
<dbReference type="GO" id="GO:0009381">
    <property type="term" value="F:excinuclease ABC activity"/>
    <property type="evidence" value="ECO:0007669"/>
    <property type="project" value="UniProtKB-UniRule"/>
</dbReference>
<keyword evidence="4 18" id="KW-0677">Repeat</keyword>
<dbReference type="SUPFAM" id="SSF52540">
    <property type="entry name" value="P-loop containing nucleoside triphosphate hydrolases"/>
    <property type="match status" value="2"/>
</dbReference>
<dbReference type="InterPro" id="IPR017871">
    <property type="entry name" value="ABC_transporter-like_CS"/>
</dbReference>
<proteinExistence type="inferred from homology"/>
<dbReference type="Gene3D" id="3.40.50.300">
    <property type="entry name" value="P-loop containing nucleotide triphosphate hydrolases"/>
    <property type="match status" value="2"/>
</dbReference>
<evidence type="ECO:0000256" key="11">
    <source>
        <dbReference type="ARBA" id="ARBA00022881"/>
    </source>
</evidence>
<keyword evidence="5 18" id="KW-0547">Nucleotide-binding</keyword>
<dbReference type="InterPro" id="IPR003593">
    <property type="entry name" value="AAA+_ATPase"/>
</dbReference>
<comment type="similarity">
    <text evidence="15 18">Belongs to the ABC transporter superfamily. UvrA family.</text>
</comment>
<evidence type="ECO:0000256" key="13">
    <source>
        <dbReference type="ARBA" id="ARBA00023204"/>
    </source>
</evidence>
<dbReference type="PANTHER" id="PTHR43152:SF3">
    <property type="entry name" value="UVRABC SYSTEM PROTEIN A"/>
    <property type="match status" value="1"/>
</dbReference>
<evidence type="ECO:0000256" key="1">
    <source>
        <dbReference type="ARBA" id="ARBA00004496"/>
    </source>
</evidence>
<evidence type="ECO:0000256" key="3">
    <source>
        <dbReference type="ARBA" id="ARBA00022723"/>
    </source>
</evidence>
<dbReference type="NCBIfam" id="NF001503">
    <property type="entry name" value="PRK00349.1"/>
    <property type="match status" value="1"/>
</dbReference>
<keyword evidence="9 18" id="KW-0862">Zinc</keyword>
<evidence type="ECO:0000313" key="20">
    <source>
        <dbReference type="EMBL" id="ALV43524.1"/>
    </source>
</evidence>
<gene>
    <name evidence="18" type="primary">uvrA</name>
    <name evidence="20" type="ORF">AU252_22050</name>
</gene>
<evidence type="ECO:0000256" key="6">
    <source>
        <dbReference type="ARBA" id="ARBA00022763"/>
    </source>
</evidence>
<dbReference type="GO" id="GO:0005737">
    <property type="term" value="C:cytoplasm"/>
    <property type="evidence" value="ECO:0007669"/>
    <property type="project" value="UniProtKB-SubCell"/>
</dbReference>
<dbReference type="NCBIfam" id="TIGR00630">
    <property type="entry name" value="uvra"/>
    <property type="match status" value="1"/>
</dbReference>
<dbReference type="CDD" id="cd03270">
    <property type="entry name" value="ABC_UvrA_I"/>
    <property type="match status" value="1"/>
</dbReference>
<dbReference type="GO" id="GO:0008270">
    <property type="term" value="F:zinc ion binding"/>
    <property type="evidence" value="ECO:0007669"/>
    <property type="project" value="UniProtKB-UniRule"/>
</dbReference>
<dbReference type="FunFam" id="1.20.1580.10:FF:000001">
    <property type="entry name" value="UvrABC system protein A"/>
    <property type="match status" value="1"/>
</dbReference>
<dbReference type="GO" id="GO:0006289">
    <property type="term" value="P:nucleotide-excision repair"/>
    <property type="evidence" value="ECO:0007669"/>
    <property type="project" value="UniProtKB-UniRule"/>
</dbReference>
<comment type="caution">
    <text evidence="18">Lacks conserved residue(s) required for the propagation of feature annotation.</text>
</comment>
<feature type="domain" description="ABC transporter" evidence="19">
    <location>
        <begin position="630"/>
        <end position="971"/>
    </location>
</feature>
<dbReference type="Gene3D" id="3.30.1490.20">
    <property type="entry name" value="ATP-grasp fold, A domain"/>
    <property type="match status" value="1"/>
</dbReference>
<dbReference type="KEGG" id="psul:AU252_22050"/>
<dbReference type="GO" id="GO:0009380">
    <property type="term" value="C:excinuclease repair complex"/>
    <property type="evidence" value="ECO:0007669"/>
    <property type="project" value="InterPro"/>
</dbReference>
<dbReference type="SMART" id="SM00382">
    <property type="entry name" value="AAA"/>
    <property type="match status" value="1"/>
</dbReference>
<dbReference type="PANTHER" id="PTHR43152">
    <property type="entry name" value="UVRABC SYSTEM PROTEIN A"/>
    <property type="match status" value="1"/>
</dbReference>
<dbReference type="STRING" id="121292.AU252_22050"/>
<evidence type="ECO:0000256" key="8">
    <source>
        <dbReference type="ARBA" id="ARBA00022771"/>
    </source>
</evidence>
<dbReference type="RefSeq" id="WP_058932529.1">
    <property type="nucleotide sequence ID" value="NZ_CP013747.1"/>
</dbReference>
<evidence type="ECO:0000256" key="7">
    <source>
        <dbReference type="ARBA" id="ARBA00022769"/>
    </source>
</evidence>
<evidence type="ECO:0000256" key="10">
    <source>
        <dbReference type="ARBA" id="ARBA00022840"/>
    </source>
</evidence>
<organism evidence="20">
    <name type="scientific">Pseudarthrobacter sulfonivorans</name>
    <dbReference type="NCBI Taxonomy" id="121292"/>
    <lineage>
        <taxon>Bacteria</taxon>
        <taxon>Bacillati</taxon>
        <taxon>Actinomycetota</taxon>
        <taxon>Actinomycetes</taxon>
        <taxon>Micrococcales</taxon>
        <taxon>Micrococcaceae</taxon>
        <taxon>Pseudarthrobacter</taxon>
    </lineage>
</organism>
<sequence length="975" mass="106780">MPKAVAEETAVESVPVAVPQAPATPARPDLSRLVVKGAREHNLRNVDLDLPRDAMIVFTGLSGSGKSSLAFDTIFAEGQRRYVESLSAYARQFLGQVDKPDVDFIEGLSPAVSIDQKSTSKNPRSTVGTITEIYDYMRLLWARVGRPHCPVCGEVVARQTPQQIVDQLLELDEGTRFQVLAPVVRGRKGEFVDLFKELTAKGYSRARVDGELIQLSEPPKLGKQFKHTIEVVVDRLVVKEGISQRLTDSVETALGLAEGRVLAEFVDLDAAAPGRLRAFSENLACPNEHPLAIDEIEPRSFSFNNPFGACSACSGIGTRLEVDEELIIPNPELSLSEGAIAPWSLGTATTEYWNRLLEGLSKELGFSMDTPWEKLGNDVRQTVLHGKDHKVVVQYKNRFGRERKYSTGFEGAIQYVHRKHGETDSEWARDRYEEYMRQIACPACNGARLNPASLSVLINGKSIADVAAMPMRVCADFLNNLVLTGREAQIAHQVLKEIQARLTFLLDVGLEYLNLERPSATLSGGEAQRIRLATQIGSGLVGVLYVLDEPSIGLHQRDNRRLIETLTRLRDMGNTLIVVEHDEDTIQVADWIVDIGPGAGEHGGQVVHSGSYQDLLANTNSLTGDYLSGRKKIDIPKKRRKYDKKRELKVVGARENNLVNVDAAFPLGLFTAVTGVSGSGKSTLVNEILYKVLANKLNGAKQVAGRHKSIMGLEHLDKVVHVDQSPIGRTPRSNPATYTGVFDNIRKLFAETTEAKVRGYLPGRFSFNVKGGRCEACAGDGTLKIEMNFLPDVYVPCEVCHGARYNRETLEVHYKGKTIADVLNMPIEEGAEFFAAFSPIARHLNTLVDVGLGYVRLGQPATTLSGGEAQRVKLAAELQKRSNGRSVYVLDEPTTGLHFEDIRKLLMVLQSLVDKGNTVITIEHNLDVIKSADWIVDLGPDGGSGGGQIVATGTPEQVSKSTKGHTASFLAEILG</sequence>
<comment type="subcellular location">
    <subcellularLocation>
        <location evidence="1 18">Cytoplasm</location>
    </subcellularLocation>
</comment>
<comment type="function">
    <text evidence="18">The UvrABC repair system catalyzes the recognition and processing of DNA lesions. UvrA is an ATPase and a DNA-binding protein. A damage recognition complex composed of 2 UvrA and 2 UvrB subunits scans DNA for abnormalities. When the presence of a lesion has been verified by UvrB, the UvrA molecules dissociate.</text>
</comment>
<keyword evidence="3 18" id="KW-0479">Metal-binding</keyword>
<dbReference type="FunFam" id="1.20.1580.10:FF:000002">
    <property type="entry name" value="UvrABC system protein A"/>
    <property type="match status" value="1"/>
</dbReference>
<evidence type="ECO:0000256" key="16">
    <source>
        <dbReference type="ARBA" id="ARBA00039316"/>
    </source>
</evidence>